<gene>
    <name evidence="3" type="ORF">NOR_03756</name>
</gene>
<dbReference type="InterPro" id="IPR057684">
    <property type="entry name" value="DUF7924"/>
</dbReference>
<dbReference type="AlphaFoldDB" id="A0A167FAL5"/>
<feature type="compositionally biased region" description="Polar residues" evidence="1">
    <location>
        <begin position="130"/>
        <end position="155"/>
    </location>
</feature>
<comment type="caution">
    <text evidence="3">The sequence shown here is derived from an EMBL/GenBank/DDBJ whole genome shotgun (WGS) entry which is preliminary data.</text>
</comment>
<dbReference type="Proteomes" id="UP000243498">
    <property type="component" value="Unassembled WGS sequence"/>
</dbReference>
<keyword evidence="4" id="KW-1185">Reference proteome</keyword>
<dbReference type="OMA" id="WQDANDA"/>
<feature type="compositionally biased region" description="Basic and acidic residues" evidence="1">
    <location>
        <begin position="110"/>
        <end position="129"/>
    </location>
</feature>
<feature type="region of interest" description="Disordered" evidence="1">
    <location>
        <begin position="41"/>
        <end position="60"/>
    </location>
</feature>
<feature type="region of interest" description="Disordered" evidence="1">
    <location>
        <begin position="109"/>
        <end position="169"/>
    </location>
</feature>
<organism evidence="3 4">
    <name type="scientific">Metarhizium rileyi (strain RCEF 4871)</name>
    <name type="common">Nomuraea rileyi</name>
    <dbReference type="NCBI Taxonomy" id="1649241"/>
    <lineage>
        <taxon>Eukaryota</taxon>
        <taxon>Fungi</taxon>
        <taxon>Dikarya</taxon>
        <taxon>Ascomycota</taxon>
        <taxon>Pezizomycotina</taxon>
        <taxon>Sordariomycetes</taxon>
        <taxon>Hypocreomycetidae</taxon>
        <taxon>Hypocreales</taxon>
        <taxon>Clavicipitaceae</taxon>
        <taxon>Metarhizium</taxon>
    </lineage>
</organism>
<sequence length="475" mass="53126">MTPLARLEAATEHDLGYVSRQLPFTSPSPMASEQIRKRRIGNDFSQKAHPSKKRKSTSAQAFASRFPPAFYDELSVVPLTPNVLLELNQRNNARLKSETRTRPVGLLPKDISRYSRHGGPDKQHLRDFLSRTQNPSTMENTQSSSRGRQTHLTKATSGTTSRSGSSRYGKEFNQHLQDYGIYMNNRNSKPLNLDEARISLEQSRASLSPSQFTEEQFEIFQRKNEDAIFESDVMADVIPIISGNSHIHSKQNVLFTELQPLTNNNAVRPKPDHFDGANLTDLCVELRNDDEIRQRVIPTKHHSLPVAANFFMEVKGPNGNASIAQRQACYEAAYGARAMHTLQNYGKAQAEYDGNAYTYSSTYHPATGTLQLYAHHITAPTDARGRAEYHMSKIRSFAMTDNLATFVEGATIFRNARQLAAKYRDGFIQAANQRAADSKSQSDIADGESESWQDANDALQEAAADQCEIGSEHDP</sequence>
<feature type="compositionally biased region" description="Low complexity" evidence="1">
    <location>
        <begin position="156"/>
        <end position="167"/>
    </location>
</feature>
<evidence type="ECO:0000313" key="3">
    <source>
        <dbReference type="EMBL" id="OAA45002.1"/>
    </source>
</evidence>
<proteinExistence type="predicted"/>
<name>A0A167FAL5_METRR</name>
<dbReference type="STRING" id="1081105.A0A167FAL5"/>
<feature type="domain" description="DUF7924" evidence="2">
    <location>
        <begin position="254"/>
        <end position="402"/>
    </location>
</feature>
<dbReference type="Pfam" id="PF25545">
    <property type="entry name" value="DUF7924"/>
    <property type="match status" value="1"/>
</dbReference>
<evidence type="ECO:0000259" key="2">
    <source>
        <dbReference type="Pfam" id="PF25545"/>
    </source>
</evidence>
<dbReference type="EMBL" id="AZHC01000009">
    <property type="protein sequence ID" value="OAA45002.1"/>
    <property type="molecule type" value="Genomic_DNA"/>
</dbReference>
<protein>
    <recommendedName>
        <fullName evidence="2">DUF7924 domain-containing protein</fullName>
    </recommendedName>
</protein>
<reference evidence="3 4" key="1">
    <citation type="journal article" date="2016" name="Genome Biol. Evol.">
        <title>Divergent and convergent evolution of fungal pathogenicity.</title>
        <authorList>
            <person name="Shang Y."/>
            <person name="Xiao G."/>
            <person name="Zheng P."/>
            <person name="Cen K."/>
            <person name="Zhan S."/>
            <person name="Wang C."/>
        </authorList>
    </citation>
    <scope>NUCLEOTIDE SEQUENCE [LARGE SCALE GENOMIC DNA]</scope>
    <source>
        <strain evidence="3 4">RCEF 4871</strain>
    </source>
</reference>
<evidence type="ECO:0000256" key="1">
    <source>
        <dbReference type="SAM" id="MobiDB-lite"/>
    </source>
</evidence>
<dbReference type="OrthoDB" id="4960590at2759"/>
<feature type="region of interest" description="Disordered" evidence="1">
    <location>
        <begin position="434"/>
        <end position="475"/>
    </location>
</feature>
<evidence type="ECO:0000313" key="4">
    <source>
        <dbReference type="Proteomes" id="UP000243498"/>
    </source>
</evidence>
<accession>A0A167FAL5</accession>